<evidence type="ECO:0008006" key="5">
    <source>
        <dbReference type="Google" id="ProtNLM"/>
    </source>
</evidence>
<dbReference type="Pfam" id="PF10670">
    <property type="entry name" value="DUF4198"/>
    <property type="match status" value="1"/>
</dbReference>
<dbReference type="Proteomes" id="UP000070373">
    <property type="component" value="Unassembled WGS sequence"/>
</dbReference>
<keyword evidence="2" id="KW-0812">Transmembrane</keyword>
<evidence type="ECO:0000313" key="4">
    <source>
        <dbReference type="Proteomes" id="UP000070373"/>
    </source>
</evidence>
<dbReference type="AlphaFoldDB" id="A0A133UH22"/>
<organism evidence="3 4">
    <name type="scientific">candidate division MSBL1 archaeon SCGC-AAA259E17</name>
    <dbReference type="NCBI Taxonomy" id="1698263"/>
    <lineage>
        <taxon>Archaea</taxon>
        <taxon>Methanobacteriati</taxon>
        <taxon>Methanobacteriota</taxon>
        <taxon>candidate division MSBL1</taxon>
    </lineage>
</organism>
<comment type="caution">
    <text evidence="3">The sequence shown here is derived from an EMBL/GenBank/DDBJ whole genome shotgun (WGS) entry which is preliminary data.</text>
</comment>
<proteinExistence type="predicted"/>
<keyword evidence="2" id="KW-0472">Membrane</keyword>
<evidence type="ECO:0000256" key="1">
    <source>
        <dbReference type="SAM" id="Coils"/>
    </source>
</evidence>
<accession>A0A133UH22</accession>
<feature type="coiled-coil region" evidence="1">
    <location>
        <begin position="262"/>
        <end position="289"/>
    </location>
</feature>
<feature type="transmembrane region" description="Helical" evidence="2">
    <location>
        <begin position="294"/>
        <end position="314"/>
    </location>
</feature>
<evidence type="ECO:0000256" key="2">
    <source>
        <dbReference type="SAM" id="Phobius"/>
    </source>
</evidence>
<dbReference type="InterPro" id="IPR019613">
    <property type="entry name" value="DUF4198"/>
</dbReference>
<reference evidence="3 4" key="1">
    <citation type="journal article" date="2016" name="Sci. Rep.">
        <title>Metabolic traits of an uncultured archaeal lineage -MSBL1- from brine pools of the Red Sea.</title>
        <authorList>
            <person name="Mwirichia R."/>
            <person name="Alam I."/>
            <person name="Rashid M."/>
            <person name="Vinu M."/>
            <person name="Ba-Alawi W."/>
            <person name="Anthony Kamau A."/>
            <person name="Kamanda Ngugi D."/>
            <person name="Goker M."/>
            <person name="Klenk H.P."/>
            <person name="Bajic V."/>
            <person name="Stingl U."/>
        </authorList>
    </citation>
    <scope>NUCLEOTIDE SEQUENCE [LARGE SCALE GENOMIC DNA]</scope>
    <source>
        <strain evidence="3">SCGC-AAA259E17</strain>
    </source>
</reference>
<gene>
    <name evidence="3" type="ORF">AKJ64_00360</name>
</gene>
<evidence type="ECO:0000313" key="3">
    <source>
        <dbReference type="EMBL" id="KXA93511.1"/>
    </source>
</evidence>
<dbReference type="EMBL" id="LHXN01000003">
    <property type="protein sequence ID" value="KXA93511.1"/>
    <property type="molecule type" value="Genomic_DNA"/>
</dbReference>
<sequence length="317" mass="35219">MEVAEHTHFTMVLPGGDMSVTPEDYIAKELGVTKEILIVWGHPYEHILFDYPEEQPPEVHVRKPDGTVKELTPTSTTVQGKKAYSVTYTVDQRGDHIIYVKLTAPEHGLIDYTKAVIHCGTEVWQGWNAKVGQDVEIIPYMRPYGMEEGFVFKGKALYNGEPLTRATVAVEKYHWKDTATDLVERAEEKFPYDPPIMYTRIAKTDGDGEFCYTLDEPGIWFVGAKKKIKDQLDKRGVFIVPVLEAFSPKGETSQTGALEISIENLQSAVDSLKSEVNSLKKTVESMESGGTSPALVYSGIGVAIAAILISIFAVSRK</sequence>
<keyword evidence="1" id="KW-0175">Coiled coil</keyword>
<name>A0A133UH22_9EURY</name>
<keyword evidence="2" id="KW-1133">Transmembrane helix</keyword>
<keyword evidence="4" id="KW-1185">Reference proteome</keyword>
<protein>
    <recommendedName>
        <fullName evidence="5">Nickel transporter</fullName>
    </recommendedName>
</protein>